<dbReference type="InterPro" id="IPR011604">
    <property type="entry name" value="PDDEXK-like_dom_sf"/>
</dbReference>
<proteinExistence type="predicted"/>
<dbReference type="AlphaFoldDB" id="A0A9X3WC07"/>
<sequence length="396" mass="44371">MKQTKLETTNHAERAHASLSASSAHRWIACPPSVRLSERYEESTSVFAEEGTFMHELSELYLAYELNQLSKAQWNQQLQKMRKNAFYNEEIGQAVQSYVDIVIEKINEARERSKDPLILIEERLDFSPWVPEGFGTGDVVIISDGILEVVDLKGGKGVKVSAENNPQMRLYALGAVNGFGMLYDNIQTVSMTIVQPRLDNISSDEISVDDLLDWAETEVKPKAELAFAGEGTYNAGDHCRFCKARATCRVRAEENMKLARMDFLKPPLLSDEEVVEVLTAIDELIRYAKDVQEYAFAKAMDENKQWPGMKLVEGRGSRKYSDGNAVAEALVAAGYDNDVIYKKSLNTITTLEKELGKKAFEELLGSLVTKAPGKIKLVPEDDKRPEIKSSPEADFQ</sequence>
<dbReference type="Gene3D" id="3.90.320.10">
    <property type="match status" value="1"/>
</dbReference>
<dbReference type="Proteomes" id="UP001145069">
    <property type="component" value="Unassembled WGS sequence"/>
</dbReference>
<dbReference type="Pfam" id="PF10926">
    <property type="entry name" value="DUF2800"/>
    <property type="match status" value="1"/>
</dbReference>
<dbReference type="RefSeq" id="WP_272445607.1">
    <property type="nucleotide sequence ID" value="NZ_JAMQKC010000004.1"/>
</dbReference>
<name>A0A9X3WC07_9BACI</name>
<comment type="caution">
    <text evidence="1">The sequence shown here is derived from an EMBL/GenBank/DDBJ whole genome shotgun (WGS) entry which is preliminary data.</text>
</comment>
<gene>
    <name evidence="1" type="ORF">NC799_06640</name>
</gene>
<reference evidence="1" key="1">
    <citation type="submission" date="2022-06" db="EMBL/GenBank/DDBJ databases">
        <title>Aquibacillus sp. a new bacterium isolated from soil saline samples.</title>
        <authorList>
            <person name="Galisteo C."/>
            <person name="De La Haba R."/>
            <person name="Sanchez-Porro C."/>
            <person name="Ventosa A."/>
        </authorList>
    </citation>
    <scope>NUCLEOTIDE SEQUENCE</scope>
    <source>
        <strain evidence="1">3ASR75-54</strain>
    </source>
</reference>
<accession>A0A9X3WC07</accession>
<dbReference type="EMBL" id="JAMQKC010000004">
    <property type="protein sequence ID" value="MDC3416592.1"/>
    <property type="molecule type" value="Genomic_DNA"/>
</dbReference>
<dbReference type="InterPro" id="IPR021229">
    <property type="entry name" value="DUF2800"/>
</dbReference>
<keyword evidence="2" id="KW-1185">Reference proteome</keyword>
<evidence type="ECO:0000313" key="2">
    <source>
        <dbReference type="Proteomes" id="UP001145069"/>
    </source>
</evidence>
<protein>
    <submittedName>
        <fullName evidence="1">DUF2800 domain-containing protein</fullName>
    </submittedName>
</protein>
<evidence type="ECO:0000313" key="1">
    <source>
        <dbReference type="EMBL" id="MDC3416592.1"/>
    </source>
</evidence>
<organism evidence="1 2">
    <name type="scientific">Aquibacillus salsiterrae</name>
    <dbReference type="NCBI Taxonomy" id="2950439"/>
    <lineage>
        <taxon>Bacteria</taxon>
        <taxon>Bacillati</taxon>
        <taxon>Bacillota</taxon>
        <taxon>Bacilli</taxon>
        <taxon>Bacillales</taxon>
        <taxon>Bacillaceae</taxon>
        <taxon>Aquibacillus</taxon>
    </lineage>
</organism>